<dbReference type="NCBIfam" id="TIGR00608">
    <property type="entry name" value="radc"/>
    <property type="match status" value="1"/>
</dbReference>
<name>A0A1M6R2T6_XYLRU</name>
<dbReference type="GO" id="GO:0006508">
    <property type="term" value="P:proteolysis"/>
    <property type="evidence" value="ECO:0007669"/>
    <property type="project" value="UniProtKB-KW"/>
</dbReference>
<sequence>MNTTTAVKAATAGTVKLTIRQWANEDRPSVKLQMYGVKSLSDAELLAILIGSGTSKNTAVDIAQNLLDKFDQNLNILGKARFDEINDVEGVGTSTACKVLAAVELGKRRQNAMAALKPDMGTATRIYNYMLPKMMDLETEHFYILLMNNNYRLIKAECISMGGLTEVSVDVRIVMREAVLNNATIMAICHNHPSGSLHPSKYDDMLTQSVKKACEVMRIHLADHVIVTDGCYYSYSEQGKI</sequence>
<evidence type="ECO:0000313" key="8">
    <source>
        <dbReference type="EMBL" id="SHK26821.1"/>
    </source>
</evidence>
<protein>
    <submittedName>
        <fullName evidence="8">DNA replication and repair protein RadC</fullName>
    </submittedName>
</protein>
<dbReference type="PANTHER" id="PTHR30471:SF3">
    <property type="entry name" value="UPF0758 PROTEIN YEES-RELATED"/>
    <property type="match status" value="1"/>
</dbReference>
<dbReference type="InterPro" id="IPR037518">
    <property type="entry name" value="MPN"/>
</dbReference>
<dbReference type="PROSITE" id="PS50249">
    <property type="entry name" value="MPN"/>
    <property type="match status" value="1"/>
</dbReference>
<keyword evidence="5" id="KW-0482">Metalloprotease</keyword>
<dbReference type="PANTHER" id="PTHR30471">
    <property type="entry name" value="DNA REPAIR PROTEIN RADC"/>
    <property type="match status" value="1"/>
</dbReference>
<feature type="domain" description="MPN" evidence="7">
    <location>
        <begin position="119"/>
        <end position="241"/>
    </location>
</feature>
<evidence type="ECO:0000259" key="7">
    <source>
        <dbReference type="PROSITE" id="PS50249"/>
    </source>
</evidence>
<dbReference type="Pfam" id="PF20582">
    <property type="entry name" value="UPF0758_N"/>
    <property type="match status" value="1"/>
</dbReference>
<keyword evidence="3" id="KW-0378">Hydrolase</keyword>
<dbReference type="Proteomes" id="UP000184130">
    <property type="component" value="Unassembled WGS sequence"/>
</dbReference>
<dbReference type="InterPro" id="IPR046778">
    <property type="entry name" value="UPF0758_N"/>
</dbReference>
<dbReference type="AlphaFoldDB" id="A0A1M6R2T6"/>
<comment type="similarity">
    <text evidence="6">Belongs to the UPF0758 family.</text>
</comment>
<evidence type="ECO:0000256" key="1">
    <source>
        <dbReference type="ARBA" id="ARBA00022670"/>
    </source>
</evidence>
<dbReference type="Pfam" id="PF04002">
    <property type="entry name" value="RadC"/>
    <property type="match status" value="1"/>
</dbReference>
<dbReference type="InterPro" id="IPR020891">
    <property type="entry name" value="UPF0758_CS"/>
</dbReference>
<proteinExistence type="inferred from homology"/>
<keyword evidence="1" id="KW-0645">Protease</keyword>
<accession>A0A1M6R2T6</accession>
<evidence type="ECO:0000256" key="2">
    <source>
        <dbReference type="ARBA" id="ARBA00022723"/>
    </source>
</evidence>
<dbReference type="CDD" id="cd08071">
    <property type="entry name" value="MPN_DUF2466"/>
    <property type="match status" value="1"/>
</dbReference>
<dbReference type="InterPro" id="IPR001405">
    <property type="entry name" value="UPF0758"/>
</dbReference>
<dbReference type="GO" id="GO:0046872">
    <property type="term" value="F:metal ion binding"/>
    <property type="evidence" value="ECO:0007669"/>
    <property type="project" value="UniProtKB-KW"/>
</dbReference>
<evidence type="ECO:0000256" key="6">
    <source>
        <dbReference type="RuleBase" id="RU003797"/>
    </source>
</evidence>
<dbReference type="NCBIfam" id="NF000642">
    <property type="entry name" value="PRK00024.1"/>
    <property type="match status" value="1"/>
</dbReference>
<dbReference type="OrthoDB" id="9804482at2"/>
<dbReference type="GO" id="GO:0008237">
    <property type="term" value="F:metallopeptidase activity"/>
    <property type="evidence" value="ECO:0007669"/>
    <property type="project" value="UniProtKB-KW"/>
</dbReference>
<dbReference type="Gene3D" id="3.40.140.10">
    <property type="entry name" value="Cytidine Deaminase, domain 2"/>
    <property type="match status" value="1"/>
</dbReference>
<dbReference type="InterPro" id="IPR025657">
    <property type="entry name" value="RadC_JAB"/>
</dbReference>
<evidence type="ECO:0000256" key="4">
    <source>
        <dbReference type="ARBA" id="ARBA00022833"/>
    </source>
</evidence>
<dbReference type="EMBL" id="FRBD01000001">
    <property type="protein sequence ID" value="SHK26821.1"/>
    <property type="molecule type" value="Genomic_DNA"/>
</dbReference>
<organism evidence="8 9">
    <name type="scientific">Xylanibacter ruminicola</name>
    <name type="common">Prevotella ruminicola</name>
    <dbReference type="NCBI Taxonomy" id="839"/>
    <lineage>
        <taxon>Bacteria</taxon>
        <taxon>Pseudomonadati</taxon>
        <taxon>Bacteroidota</taxon>
        <taxon>Bacteroidia</taxon>
        <taxon>Bacteroidales</taxon>
        <taxon>Prevotellaceae</taxon>
        <taxon>Xylanibacter</taxon>
    </lineage>
</organism>
<dbReference type="RefSeq" id="WP_073203524.1">
    <property type="nucleotide sequence ID" value="NZ_FRBD01000001.1"/>
</dbReference>
<evidence type="ECO:0000256" key="3">
    <source>
        <dbReference type="ARBA" id="ARBA00022801"/>
    </source>
</evidence>
<reference evidence="8 9" key="1">
    <citation type="submission" date="2016-11" db="EMBL/GenBank/DDBJ databases">
        <authorList>
            <person name="Jaros S."/>
            <person name="Januszkiewicz K."/>
            <person name="Wedrychowicz H."/>
        </authorList>
    </citation>
    <scope>NUCLEOTIDE SEQUENCE [LARGE SCALE GENOMIC DNA]</scope>
    <source>
        <strain evidence="8 9">KHT3</strain>
    </source>
</reference>
<gene>
    <name evidence="8" type="ORF">SAMN05216463_10157</name>
</gene>
<dbReference type="PROSITE" id="PS01302">
    <property type="entry name" value="UPF0758"/>
    <property type="match status" value="1"/>
</dbReference>
<keyword evidence="4" id="KW-0862">Zinc</keyword>
<evidence type="ECO:0000256" key="5">
    <source>
        <dbReference type="ARBA" id="ARBA00023049"/>
    </source>
</evidence>
<evidence type="ECO:0000313" key="9">
    <source>
        <dbReference type="Proteomes" id="UP000184130"/>
    </source>
</evidence>
<dbReference type="SUPFAM" id="SSF102712">
    <property type="entry name" value="JAB1/MPN domain"/>
    <property type="match status" value="1"/>
</dbReference>
<keyword evidence="2" id="KW-0479">Metal-binding</keyword>